<gene>
    <name evidence="2" type="ORF">COT32_01455</name>
</gene>
<feature type="region of interest" description="Disordered" evidence="1">
    <location>
        <begin position="34"/>
        <end position="53"/>
    </location>
</feature>
<organism evidence="2 3">
    <name type="scientific">Candidatus Nealsonbacteria bacterium CG08_land_8_20_14_0_20_36_22</name>
    <dbReference type="NCBI Taxonomy" id="1974704"/>
    <lineage>
        <taxon>Bacteria</taxon>
        <taxon>Candidatus Nealsoniibacteriota</taxon>
    </lineage>
</organism>
<keyword evidence="2" id="KW-0687">Ribonucleoprotein</keyword>
<dbReference type="Proteomes" id="UP000231472">
    <property type="component" value="Unassembled WGS sequence"/>
</dbReference>
<keyword evidence="2" id="KW-0689">Ribosomal protein</keyword>
<accession>A0A2H0YNQ2</accession>
<evidence type="ECO:0000313" key="2">
    <source>
        <dbReference type="EMBL" id="PIS40121.1"/>
    </source>
</evidence>
<proteinExistence type="predicted"/>
<evidence type="ECO:0000313" key="3">
    <source>
        <dbReference type="Proteomes" id="UP000231472"/>
    </source>
</evidence>
<dbReference type="AlphaFoldDB" id="A0A2H0YNQ2"/>
<protein>
    <submittedName>
        <fullName evidence="2">30S ribosomal protein S21</fullName>
    </submittedName>
</protein>
<evidence type="ECO:0000256" key="1">
    <source>
        <dbReference type="SAM" id="MobiDB-lite"/>
    </source>
</evidence>
<dbReference type="EMBL" id="PEYC01000028">
    <property type="protein sequence ID" value="PIS40121.1"/>
    <property type="molecule type" value="Genomic_DNA"/>
</dbReference>
<name>A0A2H0YNQ2_9BACT</name>
<dbReference type="GO" id="GO:0005840">
    <property type="term" value="C:ribosome"/>
    <property type="evidence" value="ECO:0007669"/>
    <property type="project" value="UniProtKB-KW"/>
</dbReference>
<reference evidence="3" key="1">
    <citation type="submission" date="2017-09" db="EMBL/GenBank/DDBJ databases">
        <title>Depth-based differentiation of microbial function through sediment-hosted aquifers and enrichment of novel symbionts in the deep terrestrial subsurface.</title>
        <authorList>
            <person name="Probst A.J."/>
            <person name="Ladd B."/>
            <person name="Jarett J.K."/>
            <person name="Geller-Mcgrath D.E."/>
            <person name="Sieber C.M.K."/>
            <person name="Emerson J.B."/>
            <person name="Anantharaman K."/>
            <person name="Thomas B.C."/>
            <person name="Malmstrom R."/>
            <person name="Stieglmeier M."/>
            <person name="Klingl A."/>
            <person name="Woyke T."/>
            <person name="Ryan C.M."/>
            <person name="Banfield J.F."/>
        </authorList>
    </citation>
    <scope>NUCLEOTIDE SEQUENCE [LARGE SCALE GENOMIC DNA]</scope>
</reference>
<comment type="caution">
    <text evidence="2">The sequence shown here is derived from an EMBL/GenBank/DDBJ whole genome shotgun (WGS) entry which is preliminary data.</text>
</comment>
<sequence>MPLEVQKQGKESPQSLVRRFSKKVKQSGILLQAKKNRFQEKPKSKQLKKRSALRREQLKKEYEILEKMGKIK</sequence>